<accession>V5EW50</accession>
<dbReference type="PANTHER" id="PTHR13421:SF16">
    <property type="entry name" value="SNRNA-ACTIVATING PROTEIN COMPLEX SUBUNIT 3"/>
    <property type="match status" value="1"/>
</dbReference>
<evidence type="ECO:0000256" key="7">
    <source>
        <dbReference type="SAM" id="MobiDB-lite"/>
    </source>
</evidence>
<dbReference type="GO" id="GO:0019185">
    <property type="term" value="C:snRNA-activating protein complex"/>
    <property type="evidence" value="ECO:0007669"/>
    <property type="project" value="TreeGrafter"/>
</dbReference>
<dbReference type="GO" id="GO:0042796">
    <property type="term" value="P:snRNA transcription by RNA polymerase III"/>
    <property type="evidence" value="ECO:0007669"/>
    <property type="project" value="TreeGrafter"/>
</dbReference>
<dbReference type="AlphaFoldDB" id="V5EW50"/>
<dbReference type="GO" id="GO:0003681">
    <property type="term" value="F:bent DNA binding"/>
    <property type="evidence" value="ECO:0007669"/>
    <property type="project" value="TreeGrafter"/>
</dbReference>
<keyword evidence="6" id="KW-0539">Nucleus</keyword>
<dbReference type="Proteomes" id="UP000019377">
    <property type="component" value="Unassembled WGS sequence"/>
</dbReference>
<dbReference type="OMA" id="DYVKRIC"/>
<evidence type="ECO:0008006" key="10">
    <source>
        <dbReference type="Google" id="ProtNLM"/>
    </source>
</evidence>
<evidence type="ECO:0000313" key="8">
    <source>
        <dbReference type="EMBL" id="EST09765.1"/>
    </source>
</evidence>
<comment type="subcellular location">
    <subcellularLocation>
        <location evidence="1">Nucleus</location>
    </subcellularLocation>
</comment>
<evidence type="ECO:0000256" key="1">
    <source>
        <dbReference type="ARBA" id="ARBA00004123"/>
    </source>
</evidence>
<feature type="region of interest" description="Disordered" evidence="7">
    <location>
        <begin position="307"/>
        <end position="328"/>
    </location>
</feature>
<organism evidence="8 9">
    <name type="scientific">Kalmanozyma brasiliensis (strain GHG001)</name>
    <name type="common">Yeast</name>
    <name type="synonym">Pseudozyma brasiliensis</name>
    <dbReference type="NCBI Taxonomy" id="1365824"/>
    <lineage>
        <taxon>Eukaryota</taxon>
        <taxon>Fungi</taxon>
        <taxon>Dikarya</taxon>
        <taxon>Basidiomycota</taxon>
        <taxon>Ustilaginomycotina</taxon>
        <taxon>Ustilaginomycetes</taxon>
        <taxon>Ustilaginales</taxon>
        <taxon>Ustilaginaceae</taxon>
        <taxon>Kalmanozyma</taxon>
    </lineage>
</organism>
<keyword evidence="5" id="KW-0804">Transcription</keyword>
<dbReference type="InterPro" id="IPR022042">
    <property type="entry name" value="snRNA-activating_su3"/>
</dbReference>
<dbReference type="EMBL" id="KI545851">
    <property type="protein sequence ID" value="EST09765.1"/>
    <property type="molecule type" value="Genomic_DNA"/>
</dbReference>
<dbReference type="STRING" id="1365824.V5EW50"/>
<dbReference type="GO" id="GO:0005634">
    <property type="term" value="C:nucleus"/>
    <property type="evidence" value="ECO:0007669"/>
    <property type="project" value="UniProtKB-SubCell"/>
</dbReference>
<proteinExistence type="inferred from homology"/>
<keyword evidence="4" id="KW-0238">DNA-binding</keyword>
<dbReference type="GO" id="GO:0000978">
    <property type="term" value="F:RNA polymerase II cis-regulatory region sequence-specific DNA binding"/>
    <property type="evidence" value="ECO:0007669"/>
    <property type="project" value="TreeGrafter"/>
</dbReference>
<evidence type="ECO:0000256" key="6">
    <source>
        <dbReference type="ARBA" id="ARBA00023242"/>
    </source>
</evidence>
<dbReference type="Pfam" id="PF12251">
    <property type="entry name" value="SNAPC3"/>
    <property type="match status" value="1"/>
</dbReference>
<sequence>MDAALPKAFRYNERQVKVYAHRLKTNIDWSKEAAAAKSKGDPYDPPSDDDGDTARDDYVKRICGDGLGGMRRTQTVELLSLQTLADLHSSLVCWSDEQPERCDWQERLRRYIKRREAGEQPLESAFGTTEDDDSQDVRTARFTGRRRQTDAALVIEDKLYVKGIEHGDAAFEADYATLIDDWKGLVGNSDPKIASISKGGGLDLRFDQIDLIRVGQPYWILHQGDCVHCFVVEQVRALRPSENKALRKGLSTSNIEGAPVGTAFVPFPRITCLSTPTMLRFAADDKHNYGLGHHILRWEDSLAMTQPRAGAESKAAEGGTQGEASMPNPWQVANLRTRRKDEGLLRKKQGKCLACSWRKAQVGILGGKSVRLPLASVEVDESDGTQPEAAVDGLDDYLTSICTPCAAILGLPTLPMADGGSVELDWDRINSEKDRQAGWTVFPMY</sequence>
<comment type="similarity">
    <text evidence="2">Belongs to the SNAPC3/SRD2 family.</text>
</comment>
<reference evidence="9" key="1">
    <citation type="journal article" date="2013" name="Genome Announc.">
        <title>Draft genome sequence of Pseudozyma brasiliensis sp. nov. strain GHG001, a high producer of endo-1,4-xylanase isolated from an insect pest of sugarcane.</title>
        <authorList>
            <person name="Oliveira J.V.D.C."/>
            <person name="dos Santos R.A.C."/>
            <person name="Borges T.A."/>
            <person name="Riano-Pachon D.M."/>
            <person name="Goldman G.H."/>
        </authorList>
    </citation>
    <scope>NUCLEOTIDE SEQUENCE [LARGE SCALE GENOMIC DNA]</scope>
    <source>
        <strain evidence="9">GHG001</strain>
    </source>
</reference>
<evidence type="ECO:0000256" key="4">
    <source>
        <dbReference type="ARBA" id="ARBA00023125"/>
    </source>
</evidence>
<name>V5EW50_KALBG</name>
<evidence type="ECO:0000256" key="3">
    <source>
        <dbReference type="ARBA" id="ARBA00023015"/>
    </source>
</evidence>
<dbReference type="OrthoDB" id="3437960at2759"/>
<keyword evidence="3" id="KW-0805">Transcription regulation</keyword>
<gene>
    <name evidence="8" type="ORF">PSEUBRA_SCAF1g00208</name>
</gene>
<keyword evidence="9" id="KW-1185">Reference proteome</keyword>
<evidence type="ECO:0000313" key="9">
    <source>
        <dbReference type="Proteomes" id="UP000019377"/>
    </source>
</evidence>
<protein>
    <recommendedName>
        <fullName evidence="10">snRNA-activating protein complex subunit 3</fullName>
    </recommendedName>
</protein>
<evidence type="ECO:0000256" key="2">
    <source>
        <dbReference type="ARBA" id="ARBA00010410"/>
    </source>
</evidence>
<dbReference type="GO" id="GO:0042795">
    <property type="term" value="P:snRNA transcription by RNA polymerase II"/>
    <property type="evidence" value="ECO:0007669"/>
    <property type="project" value="TreeGrafter"/>
</dbReference>
<dbReference type="GO" id="GO:0001006">
    <property type="term" value="F:RNA polymerase III type 3 promoter sequence-specific DNA binding"/>
    <property type="evidence" value="ECO:0007669"/>
    <property type="project" value="TreeGrafter"/>
</dbReference>
<dbReference type="PANTHER" id="PTHR13421">
    <property type="entry name" value="SNRNA-ACTIVATING PROTEIN COMPLEX SUBUNIT 3"/>
    <property type="match status" value="1"/>
</dbReference>
<dbReference type="HOGENOM" id="CLU_025526_0_0_1"/>
<dbReference type="eggNOG" id="ENOG502SCZZ">
    <property type="taxonomic scope" value="Eukaryota"/>
</dbReference>
<dbReference type="GO" id="GO:0001046">
    <property type="term" value="F:core promoter sequence-specific DNA binding"/>
    <property type="evidence" value="ECO:0007669"/>
    <property type="project" value="TreeGrafter"/>
</dbReference>
<evidence type="ECO:0000256" key="5">
    <source>
        <dbReference type="ARBA" id="ARBA00023163"/>
    </source>
</evidence>
<feature type="region of interest" description="Disordered" evidence="7">
    <location>
        <begin position="35"/>
        <end position="56"/>
    </location>
</feature>